<dbReference type="AlphaFoldDB" id="A0A5C1QRD5"/>
<accession>A0A5C1QRD5</accession>
<dbReference type="KEGG" id="ock:EXM22_14850"/>
<evidence type="ECO:0000256" key="1">
    <source>
        <dbReference type="SAM" id="MobiDB-lite"/>
    </source>
</evidence>
<dbReference type="OrthoDB" id="368905at2"/>
<feature type="compositionally biased region" description="Acidic residues" evidence="1">
    <location>
        <begin position="208"/>
        <end position="221"/>
    </location>
</feature>
<proteinExistence type="predicted"/>
<gene>
    <name evidence="2" type="ORF">EXM22_14850</name>
</gene>
<dbReference type="Gene3D" id="2.60.450.10">
    <property type="entry name" value="Lipopolysaccharide (LPS) transport protein A like domain"/>
    <property type="match status" value="2"/>
</dbReference>
<sequence>MNKKVILVLFLVLISFNFLQAEQYSFSSDFLKSVMAEGRENTLLEGNVLVRSEKKEIKADRVEILGKDFQFFICEGDVEVRDLEKNFTLTSEIFHYDNDNRIIRITGPSMMEDRENNMIIKCSYLENRENEDIIILQGGVRILKEDLACRSEFAVYYRDRNMLELTGLPVVYRQDDVFRASRITVDLNTDEIRMEGVVEGSLLSKNNEDEDSEENTSEILEDTSREDGDE</sequence>
<evidence type="ECO:0000313" key="3">
    <source>
        <dbReference type="Proteomes" id="UP000324209"/>
    </source>
</evidence>
<organism evidence="2 3">
    <name type="scientific">Oceanispirochaeta crateris</name>
    <dbReference type="NCBI Taxonomy" id="2518645"/>
    <lineage>
        <taxon>Bacteria</taxon>
        <taxon>Pseudomonadati</taxon>
        <taxon>Spirochaetota</taxon>
        <taxon>Spirochaetia</taxon>
        <taxon>Spirochaetales</taxon>
        <taxon>Spirochaetaceae</taxon>
        <taxon>Oceanispirochaeta</taxon>
    </lineage>
</organism>
<keyword evidence="3" id="KW-1185">Reference proteome</keyword>
<dbReference type="RefSeq" id="WP_149487268.1">
    <property type="nucleotide sequence ID" value="NZ_CP036150.1"/>
</dbReference>
<feature type="region of interest" description="Disordered" evidence="1">
    <location>
        <begin position="200"/>
        <end position="230"/>
    </location>
</feature>
<dbReference type="EMBL" id="CP036150">
    <property type="protein sequence ID" value="QEN09194.1"/>
    <property type="molecule type" value="Genomic_DNA"/>
</dbReference>
<protein>
    <submittedName>
        <fullName evidence="2">Uncharacterized protein</fullName>
    </submittedName>
</protein>
<evidence type="ECO:0000313" key="2">
    <source>
        <dbReference type="EMBL" id="QEN09194.1"/>
    </source>
</evidence>
<dbReference type="Proteomes" id="UP000324209">
    <property type="component" value="Chromosome"/>
</dbReference>
<reference evidence="2 3" key="1">
    <citation type="submission" date="2019-02" db="EMBL/GenBank/DDBJ databases">
        <title>Complete Genome Sequence and Methylome Analysis of free living Spirochaetas.</title>
        <authorList>
            <person name="Fomenkov A."/>
            <person name="Dubinina G."/>
            <person name="Leshcheva N."/>
            <person name="Mikheeva N."/>
            <person name="Grabovich M."/>
            <person name="Vincze T."/>
            <person name="Roberts R.J."/>
        </authorList>
    </citation>
    <scope>NUCLEOTIDE SEQUENCE [LARGE SCALE GENOMIC DNA]</scope>
    <source>
        <strain evidence="2 3">K2</strain>
    </source>
</reference>
<name>A0A5C1QRD5_9SPIO</name>